<dbReference type="SUPFAM" id="SSF55874">
    <property type="entry name" value="ATPase domain of HSP90 chaperone/DNA topoisomerase II/histidine kinase"/>
    <property type="match status" value="1"/>
</dbReference>
<dbReference type="GO" id="GO:0046983">
    <property type="term" value="F:protein dimerization activity"/>
    <property type="evidence" value="ECO:0007669"/>
    <property type="project" value="InterPro"/>
</dbReference>
<comment type="catalytic activity">
    <reaction evidence="1">
        <text>ATP + protein L-histidine = ADP + protein N-phospho-L-histidine.</text>
        <dbReference type="EC" id="2.7.13.3"/>
    </reaction>
</comment>
<evidence type="ECO:0000256" key="3">
    <source>
        <dbReference type="ARBA" id="ARBA00022553"/>
    </source>
</evidence>
<gene>
    <name evidence="11" type="ORF">FNH06_04335</name>
</gene>
<dbReference type="Gene3D" id="3.30.565.10">
    <property type="entry name" value="Histidine kinase-like ATPase, C-terminal domain"/>
    <property type="match status" value="1"/>
</dbReference>
<evidence type="ECO:0000256" key="5">
    <source>
        <dbReference type="ARBA" id="ARBA00022741"/>
    </source>
</evidence>
<evidence type="ECO:0000256" key="6">
    <source>
        <dbReference type="ARBA" id="ARBA00022777"/>
    </source>
</evidence>
<dbReference type="CDD" id="cd16917">
    <property type="entry name" value="HATPase_UhpB-NarQ-NarX-like"/>
    <property type="match status" value="1"/>
</dbReference>
<dbReference type="Pfam" id="PF02518">
    <property type="entry name" value="HATPase_c"/>
    <property type="match status" value="1"/>
</dbReference>
<protein>
    <recommendedName>
        <fullName evidence="2">histidine kinase</fullName>
        <ecNumber evidence="2">2.7.13.3</ecNumber>
    </recommendedName>
</protein>
<proteinExistence type="predicted"/>
<dbReference type="InterPro" id="IPR003594">
    <property type="entry name" value="HATPase_dom"/>
</dbReference>
<feature type="domain" description="Histidine kinase/HSP90-like ATPase" evidence="10">
    <location>
        <begin position="299"/>
        <end position="389"/>
    </location>
</feature>
<dbReference type="GO" id="GO:0005524">
    <property type="term" value="F:ATP binding"/>
    <property type="evidence" value="ECO:0007669"/>
    <property type="project" value="UniProtKB-KW"/>
</dbReference>
<dbReference type="EC" id="2.7.13.3" evidence="2"/>
<dbReference type="PANTHER" id="PTHR24421">
    <property type="entry name" value="NITRATE/NITRITE SENSOR PROTEIN NARX-RELATED"/>
    <property type="match status" value="1"/>
</dbReference>
<evidence type="ECO:0000256" key="7">
    <source>
        <dbReference type="ARBA" id="ARBA00022840"/>
    </source>
</evidence>
<evidence type="ECO:0000256" key="8">
    <source>
        <dbReference type="ARBA" id="ARBA00023012"/>
    </source>
</evidence>
<dbReference type="GO" id="GO:0016020">
    <property type="term" value="C:membrane"/>
    <property type="evidence" value="ECO:0007669"/>
    <property type="project" value="InterPro"/>
</dbReference>
<keyword evidence="7" id="KW-0067">ATP-binding</keyword>
<keyword evidence="9" id="KW-0175">Coiled coil</keyword>
<evidence type="ECO:0000313" key="12">
    <source>
        <dbReference type="Proteomes" id="UP000318578"/>
    </source>
</evidence>
<dbReference type="Gene3D" id="1.20.5.1930">
    <property type="match status" value="1"/>
</dbReference>
<keyword evidence="6" id="KW-0418">Kinase</keyword>
<dbReference type="OrthoDB" id="5242012at2"/>
<evidence type="ECO:0000256" key="9">
    <source>
        <dbReference type="SAM" id="Coils"/>
    </source>
</evidence>
<keyword evidence="4" id="KW-0808">Transferase</keyword>
<keyword evidence="5" id="KW-0547">Nucleotide-binding</keyword>
<keyword evidence="3" id="KW-0597">Phosphoprotein</keyword>
<dbReference type="InterPro" id="IPR050482">
    <property type="entry name" value="Sensor_HK_TwoCompSys"/>
</dbReference>
<dbReference type="EMBL" id="VJZA01000004">
    <property type="protein sequence ID" value="TVT25052.1"/>
    <property type="molecule type" value="Genomic_DNA"/>
</dbReference>
<sequence>MPVDTLHAALRDLVALSAIPAMWVGQEPPAVVTGLADALAELLRLDFVFVRLGGPAGAVDVARGRAWQSFPEWLSRHAAPSTQFPAKALVVDIADDLTPCRGVVIRIGVNGEGGLVAAASERDDFPTAIEQLLLSLATNQAATAFENARLVQERRRAEEGLRQARDELEVKVAERTVELDRSRMELAASRARIVTAADEARRRIERDLHDGVQQRLVTAILALRAIQAAVPAGGQLEDELTDAAKGLASALDELAEISRGIHPAVLAKGGLAAALETLARRSPVPVDLELGTHWRLPAPIEVAAYYVVCEALTNVAKHAEASTARVTVAVRDEFLELSIRDNGRGGADANHGSGLIGLADRVDALGGTIEITSPVGAGTTLRVMLPVTAG</sequence>
<keyword evidence="12" id="KW-1185">Reference proteome</keyword>
<keyword evidence="8" id="KW-0902">Two-component regulatory system</keyword>
<dbReference type="InterPro" id="IPR011712">
    <property type="entry name" value="Sig_transdc_His_kin_sub3_dim/P"/>
</dbReference>
<dbReference type="Proteomes" id="UP000318578">
    <property type="component" value="Unassembled WGS sequence"/>
</dbReference>
<reference evidence="11 12" key="1">
    <citation type="submission" date="2019-07" db="EMBL/GenBank/DDBJ databases">
        <title>New species of Amycolatopsis and Streptomyces.</title>
        <authorList>
            <person name="Duangmal K."/>
            <person name="Teo W.F.A."/>
            <person name="Lipun K."/>
        </authorList>
    </citation>
    <scope>NUCLEOTIDE SEQUENCE [LARGE SCALE GENOMIC DNA]</scope>
    <source>
        <strain evidence="11 12">JCM 30562</strain>
    </source>
</reference>
<dbReference type="GO" id="GO:0000155">
    <property type="term" value="F:phosphorelay sensor kinase activity"/>
    <property type="evidence" value="ECO:0007669"/>
    <property type="project" value="InterPro"/>
</dbReference>
<dbReference type="AlphaFoldDB" id="A0A558ALB0"/>
<organism evidence="11 12">
    <name type="scientific">Amycolatopsis acidiphila</name>
    <dbReference type="NCBI Taxonomy" id="715473"/>
    <lineage>
        <taxon>Bacteria</taxon>
        <taxon>Bacillati</taxon>
        <taxon>Actinomycetota</taxon>
        <taxon>Actinomycetes</taxon>
        <taxon>Pseudonocardiales</taxon>
        <taxon>Pseudonocardiaceae</taxon>
        <taxon>Amycolatopsis</taxon>
    </lineage>
</organism>
<comment type="caution">
    <text evidence="11">The sequence shown here is derived from an EMBL/GenBank/DDBJ whole genome shotgun (WGS) entry which is preliminary data.</text>
</comment>
<evidence type="ECO:0000256" key="1">
    <source>
        <dbReference type="ARBA" id="ARBA00000085"/>
    </source>
</evidence>
<accession>A0A558ALB0</accession>
<dbReference type="SMART" id="SM00387">
    <property type="entry name" value="HATPase_c"/>
    <property type="match status" value="1"/>
</dbReference>
<evidence type="ECO:0000256" key="2">
    <source>
        <dbReference type="ARBA" id="ARBA00012438"/>
    </source>
</evidence>
<dbReference type="Pfam" id="PF07730">
    <property type="entry name" value="HisKA_3"/>
    <property type="match status" value="1"/>
</dbReference>
<evidence type="ECO:0000259" key="10">
    <source>
        <dbReference type="SMART" id="SM00387"/>
    </source>
</evidence>
<dbReference type="RefSeq" id="WP_144633901.1">
    <property type="nucleotide sequence ID" value="NZ_BNAX01000015.1"/>
</dbReference>
<dbReference type="PANTHER" id="PTHR24421:SF10">
    <property type="entry name" value="NITRATE_NITRITE SENSOR PROTEIN NARQ"/>
    <property type="match status" value="1"/>
</dbReference>
<dbReference type="InterPro" id="IPR036890">
    <property type="entry name" value="HATPase_C_sf"/>
</dbReference>
<feature type="coiled-coil region" evidence="9">
    <location>
        <begin position="147"/>
        <end position="174"/>
    </location>
</feature>
<name>A0A558ALB0_9PSEU</name>
<evidence type="ECO:0000313" key="11">
    <source>
        <dbReference type="EMBL" id="TVT25052.1"/>
    </source>
</evidence>
<evidence type="ECO:0000256" key="4">
    <source>
        <dbReference type="ARBA" id="ARBA00022679"/>
    </source>
</evidence>